<feature type="transmembrane region" description="Helical" evidence="6">
    <location>
        <begin position="58"/>
        <end position="79"/>
    </location>
</feature>
<accession>A0A7R9UYI3</accession>
<dbReference type="EMBL" id="HBEB01021108">
    <property type="protein sequence ID" value="CAD8279415.1"/>
    <property type="molecule type" value="Transcribed_RNA"/>
</dbReference>
<reference evidence="8" key="1">
    <citation type="submission" date="2021-01" db="EMBL/GenBank/DDBJ databases">
        <authorList>
            <person name="Corre E."/>
            <person name="Pelletier E."/>
            <person name="Niang G."/>
            <person name="Scheremetjew M."/>
            <person name="Finn R."/>
            <person name="Kale V."/>
            <person name="Holt S."/>
            <person name="Cochrane G."/>
            <person name="Meng A."/>
            <person name="Brown T."/>
            <person name="Cohen L."/>
        </authorList>
    </citation>
    <scope>NUCLEOTIDE SEQUENCE</scope>
    <source>
        <strain evidence="8">RCC1537</strain>
    </source>
</reference>
<feature type="transmembrane region" description="Helical" evidence="6">
    <location>
        <begin position="173"/>
        <end position="191"/>
    </location>
</feature>
<feature type="transmembrane region" description="Helical" evidence="6">
    <location>
        <begin position="266"/>
        <end position="286"/>
    </location>
</feature>
<dbReference type="OrthoDB" id="417037at2759"/>
<organism evidence="8">
    <name type="scientific">Diacronema lutheri</name>
    <name type="common">Unicellular marine alga</name>
    <name type="synonym">Monochrysis lutheri</name>
    <dbReference type="NCBI Taxonomy" id="2081491"/>
    <lineage>
        <taxon>Eukaryota</taxon>
        <taxon>Haptista</taxon>
        <taxon>Haptophyta</taxon>
        <taxon>Pavlovophyceae</taxon>
        <taxon>Pavlovales</taxon>
        <taxon>Pavlovaceae</taxon>
        <taxon>Diacronema</taxon>
    </lineage>
</organism>
<dbReference type="InterPro" id="IPR004853">
    <property type="entry name" value="Sugar_P_trans_dom"/>
</dbReference>
<feature type="transmembrane region" description="Helical" evidence="6">
    <location>
        <begin position="231"/>
        <end position="254"/>
    </location>
</feature>
<evidence type="ECO:0000313" key="10">
    <source>
        <dbReference type="Proteomes" id="UP000751190"/>
    </source>
</evidence>
<keyword evidence="4 6" id="KW-0472">Membrane</keyword>
<evidence type="ECO:0000256" key="6">
    <source>
        <dbReference type="SAM" id="Phobius"/>
    </source>
</evidence>
<feature type="transmembrane region" description="Helical" evidence="6">
    <location>
        <begin position="117"/>
        <end position="137"/>
    </location>
</feature>
<feature type="transmembrane region" description="Helical" evidence="6">
    <location>
        <begin position="197"/>
        <end position="219"/>
    </location>
</feature>
<feature type="transmembrane region" description="Helical" evidence="6">
    <location>
        <begin position="85"/>
        <end position="105"/>
    </location>
</feature>
<reference evidence="9" key="2">
    <citation type="submission" date="2021-05" db="EMBL/GenBank/DDBJ databases">
        <title>The genome of the haptophyte Pavlova lutheri (Diacronema luteri, Pavlovales) - a model for lipid biosynthesis in eukaryotic algae.</title>
        <authorList>
            <person name="Hulatt C.J."/>
            <person name="Posewitz M.C."/>
        </authorList>
    </citation>
    <scope>NUCLEOTIDE SEQUENCE</scope>
    <source>
        <strain evidence="9">NIVA-4/92</strain>
    </source>
</reference>
<gene>
    <name evidence="9" type="ORF">KFE25_006643</name>
    <name evidence="8" type="ORF">PLUT1463_LOCUS13733</name>
</gene>
<dbReference type="GO" id="GO:0016020">
    <property type="term" value="C:membrane"/>
    <property type="evidence" value="ECO:0007669"/>
    <property type="project" value="UniProtKB-SubCell"/>
</dbReference>
<keyword evidence="10" id="KW-1185">Reference proteome</keyword>
<dbReference type="InterPro" id="IPR050186">
    <property type="entry name" value="TPT_transporter"/>
</dbReference>
<sequence length="354" mass="38917">MPKQVEVAAEEEGLLARRTSQDSLDIERGNGAAHDVRERRRDGEAAGEKARRSGLLAALLYGSTSITITFFNKAVFFVWHFDFPVTISLLQVSLSLLFFVAMHVHGTIQLPALSLRMVGMAAPLAIFWCLNVLSGIFTLQYMSIPMFSTLRRLTTLIVLIGEHVLLRKYATQPVWIAVIVMTLGALVAGVSDLDFNPMGYMCVTINNVCTAAYLLLIQITKRDLQVSNLQLLFLMNLCSLPFLAVTCLIFDAQLVLHYSYLRNPSFLLVLLCSCVQAFVLNYATFLCTTLNSGVTTSITGQMSKLVTMTVGLFLFVNTTYTAMNLAGLLIGLVSSFWYAYIKFAENRAGGGGGG</sequence>
<evidence type="ECO:0000256" key="5">
    <source>
        <dbReference type="SAM" id="MobiDB-lite"/>
    </source>
</evidence>
<feature type="domain" description="Sugar phosphate transporter" evidence="7">
    <location>
        <begin position="63"/>
        <end position="338"/>
    </location>
</feature>
<feature type="compositionally biased region" description="Basic and acidic residues" evidence="5">
    <location>
        <begin position="34"/>
        <end position="45"/>
    </location>
</feature>
<evidence type="ECO:0000256" key="2">
    <source>
        <dbReference type="ARBA" id="ARBA00022692"/>
    </source>
</evidence>
<dbReference type="AlphaFoldDB" id="A0A7R9UYI3"/>
<evidence type="ECO:0000256" key="3">
    <source>
        <dbReference type="ARBA" id="ARBA00022989"/>
    </source>
</evidence>
<evidence type="ECO:0000256" key="1">
    <source>
        <dbReference type="ARBA" id="ARBA00004141"/>
    </source>
</evidence>
<dbReference type="PANTHER" id="PTHR11132">
    <property type="entry name" value="SOLUTE CARRIER FAMILY 35"/>
    <property type="match status" value="1"/>
</dbReference>
<dbReference type="Pfam" id="PF03151">
    <property type="entry name" value="TPT"/>
    <property type="match status" value="1"/>
</dbReference>
<keyword evidence="2 6" id="KW-0812">Transmembrane</keyword>
<evidence type="ECO:0000313" key="9">
    <source>
        <dbReference type="EMBL" id="KAG8467591.1"/>
    </source>
</evidence>
<dbReference type="EMBL" id="JAGTXO010000005">
    <property type="protein sequence ID" value="KAG8467591.1"/>
    <property type="molecule type" value="Genomic_DNA"/>
</dbReference>
<evidence type="ECO:0000259" key="7">
    <source>
        <dbReference type="Pfam" id="PF03151"/>
    </source>
</evidence>
<name>A0A7R9UYI3_DIALT</name>
<evidence type="ECO:0000256" key="4">
    <source>
        <dbReference type="ARBA" id="ARBA00023136"/>
    </source>
</evidence>
<feature type="region of interest" description="Disordered" evidence="5">
    <location>
        <begin position="20"/>
        <end position="45"/>
    </location>
</feature>
<keyword evidence="3 6" id="KW-1133">Transmembrane helix</keyword>
<feature type="transmembrane region" description="Helical" evidence="6">
    <location>
        <begin position="149"/>
        <end position="166"/>
    </location>
</feature>
<protein>
    <recommendedName>
        <fullName evidence="7">Sugar phosphate transporter domain-containing protein</fullName>
    </recommendedName>
</protein>
<comment type="subcellular location">
    <subcellularLocation>
        <location evidence="1">Membrane</location>
        <topology evidence="1">Multi-pass membrane protein</topology>
    </subcellularLocation>
</comment>
<dbReference type="Proteomes" id="UP000751190">
    <property type="component" value="Unassembled WGS sequence"/>
</dbReference>
<dbReference type="OMA" id="LMFYCNI"/>
<proteinExistence type="predicted"/>
<evidence type="ECO:0000313" key="8">
    <source>
        <dbReference type="EMBL" id="CAD8279415.1"/>
    </source>
</evidence>